<dbReference type="PANTHER" id="PTHR12011">
    <property type="entry name" value="ADHESION G-PROTEIN COUPLED RECEPTOR"/>
    <property type="match status" value="1"/>
</dbReference>
<feature type="transmembrane region" description="Helical" evidence="7">
    <location>
        <begin position="1079"/>
        <end position="1100"/>
    </location>
</feature>
<feature type="region of interest" description="Disordered" evidence="6">
    <location>
        <begin position="240"/>
        <end position="297"/>
    </location>
</feature>
<evidence type="ECO:0000256" key="5">
    <source>
        <dbReference type="ARBA" id="ARBA00023180"/>
    </source>
</evidence>
<comment type="subcellular location">
    <subcellularLocation>
        <location evidence="1">Membrane</location>
        <topology evidence="1">Multi-pass membrane protein</topology>
    </subcellularLocation>
</comment>
<dbReference type="EMBL" id="CAXLJM020000046">
    <property type="protein sequence ID" value="CAL8110838.1"/>
    <property type="molecule type" value="Genomic_DNA"/>
</dbReference>
<dbReference type="Pfam" id="PF00002">
    <property type="entry name" value="7tm_2"/>
    <property type="match status" value="1"/>
</dbReference>
<feature type="compositionally biased region" description="Basic and acidic residues" evidence="6">
    <location>
        <begin position="248"/>
        <end position="258"/>
    </location>
</feature>
<evidence type="ECO:0000256" key="3">
    <source>
        <dbReference type="ARBA" id="ARBA00022989"/>
    </source>
</evidence>
<proteinExistence type="predicted"/>
<gene>
    <name evidence="9" type="ORF">ODALV1_LOCUS14474</name>
</gene>
<feature type="region of interest" description="Disordered" evidence="6">
    <location>
        <begin position="564"/>
        <end position="594"/>
    </location>
</feature>
<feature type="transmembrane region" description="Helical" evidence="7">
    <location>
        <begin position="954"/>
        <end position="975"/>
    </location>
</feature>
<feature type="compositionally biased region" description="Low complexity" evidence="6">
    <location>
        <begin position="371"/>
        <end position="385"/>
    </location>
</feature>
<dbReference type="InterPro" id="IPR000832">
    <property type="entry name" value="GPCR_2_secretin-like"/>
</dbReference>
<feature type="compositionally biased region" description="Low complexity" evidence="6">
    <location>
        <begin position="566"/>
        <end position="579"/>
    </location>
</feature>
<keyword evidence="3 7" id="KW-1133">Transmembrane helix</keyword>
<evidence type="ECO:0000313" key="9">
    <source>
        <dbReference type="EMBL" id="CAL8110838.1"/>
    </source>
</evidence>
<feature type="transmembrane region" description="Helical" evidence="7">
    <location>
        <begin position="995"/>
        <end position="1017"/>
    </location>
</feature>
<evidence type="ECO:0000313" key="10">
    <source>
        <dbReference type="Proteomes" id="UP001642540"/>
    </source>
</evidence>
<dbReference type="PROSITE" id="PS50261">
    <property type="entry name" value="G_PROTEIN_RECEP_F2_4"/>
    <property type="match status" value="1"/>
</dbReference>
<feature type="transmembrane region" description="Helical" evidence="7">
    <location>
        <begin position="893"/>
        <end position="914"/>
    </location>
</feature>
<protein>
    <recommendedName>
        <fullName evidence="8">G-protein coupled receptors family 2 profile 2 domain-containing protein</fullName>
    </recommendedName>
</protein>
<feature type="region of interest" description="Disordered" evidence="6">
    <location>
        <begin position="1211"/>
        <end position="1282"/>
    </location>
</feature>
<feature type="compositionally biased region" description="Polar residues" evidence="6">
    <location>
        <begin position="184"/>
        <end position="202"/>
    </location>
</feature>
<keyword evidence="2 7" id="KW-0812">Transmembrane</keyword>
<comment type="caution">
    <text evidence="9">The sequence shown here is derived from an EMBL/GenBank/DDBJ whole genome shotgun (WGS) entry which is preliminary data.</text>
</comment>
<organism evidence="9 10">
    <name type="scientific">Orchesella dallaii</name>
    <dbReference type="NCBI Taxonomy" id="48710"/>
    <lineage>
        <taxon>Eukaryota</taxon>
        <taxon>Metazoa</taxon>
        <taxon>Ecdysozoa</taxon>
        <taxon>Arthropoda</taxon>
        <taxon>Hexapoda</taxon>
        <taxon>Collembola</taxon>
        <taxon>Entomobryomorpha</taxon>
        <taxon>Entomobryoidea</taxon>
        <taxon>Orchesellidae</taxon>
        <taxon>Orchesellinae</taxon>
        <taxon>Orchesella</taxon>
    </lineage>
</organism>
<feature type="region of interest" description="Disordered" evidence="6">
    <location>
        <begin position="505"/>
        <end position="551"/>
    </location>
</feature>
<feature type="region of interest" description="Disordered" evidence="6">
    <location>
        <begin position="125"/>
        <end position="223"/>
    </location>
</feature>
<evidence type="ECO:0000256" key="7">
    <source>
        <dbReference type="SAM" id="Phobius"/>
    </source>
</evidence>
<dbReference type="InterPro" id="IPR017981">
    <property type="entry name" value="GPCR_2-like_7TM"/>
</dbReference>
<keyword evidence="10" id="KW-1185">Reference proteome</keyword>
<feature type="transmembrane region" description="Helical" evidence="7">
    <location>
        <begin position="831"/>
        <end position="852"/>
    </location>
</feature>
<sequence length="1298" mass="139574">MSSELISFLEIHLPSRSRTKPGVEMPPLKLAFLILGVWASAIPTGAILTESPLNPHVNPTPLPPSLPTSGVSRSLSADHEIAIFASSSSQETTGTDELGSTRFKGKTNRSNHVVADYYKQDSFLPFSTSHPPPSSPATTTTSPTRTQASSTQSPLKPYQALRFNGRFPSTNETLPYPSLGVDSQEISTRTPTPSMFPSSVSKPQEKAAGGRSKFISSPSLQHSSASSRLSTSAFTHSFLSSATTPAKRSVEEGDETRRQSVTTFPEKPPLSSSPSTPSFTPSTMDDGADAEASSADGKQSNINLLRKLWASTRSGKLNLTDEHRSLLRIESESATQSVLSMGALTSSPSREVVATLLSQDRAEKETQNQVSSTKSSASSTENSTTRFPSSLLQKGFSFPYPIDVDGDKGRGTGTETERRAEDDLSEKSSSLPSSLSSTTIKRMPNLLSSSLSPAPFDVTSLPSSQTQPDPPPPPFHQLDHVKENESLNDVQSSLLSTTSNFPFSTLSSSSDVDAPKESPSQEGQGTERKNVEDEGEEATVMTTKLAFPILDTGEKDKENVIKLKDSSSPSTSASSSSSSVQTALETEKGSEKMSRHHLMLYPEWLSSGGVYPDDDTSAQQLSPALGVGAVGQLNAYNGSGSANNINNPADYYAEPEYEHLSSGESGVSHLSSHLYNFAVPNRNLPPPPPPLPLTEEEDIRDEEEFKRYARLREKLADELLQDVVAAAGARRNWQSGRNNNNNRDQMMMMQAHPEEGGEEEAGERESRNVVASPMLTGGGESVASTESPQAIIAQQSGLADVISRGRIDSVMYVYFGDKLNDYHAEEIAGRVIQAIGGVIAAVAQVLTVLGAAKCVRRNFPTYTLPVHLHIGFALLISNLLLLLAVHATEPTDICATVAMILHYLHLVIGCWLFAHTVQTYRELRRHVEAPPLLQEDAEDHAFGELPRRLPRPSILPYIFVAWSAPLPFILMSYLVNPDGYETRHYCWMSIEKGMVVSFIVPVFLLIGMNTFLVVLSLRHLLALRKLWHDSSGSSNDVLDEHSLDEKVIGSGIRASAMLLPLLAVMWFLEVVALENATSIFFQIAAAVANIALSWLVMYFLGNEIWPELWCQFSKASRANSLLSMDDPCGGSSVQPSAAHLSFDNEPLLGGISPTSTSAATTPSFSKASSSMLPSTSKAVTAANSSSGSIVASSTAGPSSNVSTSSFSSVAKKSTCNNNYPNSKGNKSAPMSMLMPHSGGGGAHQQLHHPLSTPSGGPPLSGKKVKSNGLLMKSKPNWSQPGGNEIYELKLDSISTICK</sequence>
<feature type="compositionally biased region" description="Low complexity" evidence="6">
    <location>
        <begin position="136"/>
        <end position="154"/>
    </location>
</feature>
<feature type="region of interest" description="Disordered" evidence="6">
    <location>
        <begin position="359"/>
        <end position="479"/>
    </location>
</feature>
<evidence type="ECO:0000256" key="6">
    <source>
        <dbReference type="SAM" id="MobiDB-lite"/>
    </source>
</evidence>
<feature type="transmembrane region" description="Helical" evidence="7">
    <location>
        <begin position="1056"/>
        <end position="1073"/>
    </location>
</feature>
<feature type="compositionally biased region" description="Low complexity" evidence="6">
    <location>
        <begin position="427"/>
        <end position="437"/>
    </location>
</feature>
<feature type="compositionally biased region" description="Polar residues" evidence="6">
    <location>
        <begin position="1215"/>
        <end position="1225"/>
    </location>
</feature>
<dbReference type="Gene3D" id="1.20.1070.10">
    <property type="entry name" value="Rhodopsin 7-helix transmembrane proteins"/>
    <property type="match status" value="1"/>
</dbReference>
<evidence type="ECO:0000256" key="1">
    <source>
        <dbReference type="ARBA" id="ARBA00004141"/>
    </source>
</evidence>
<dbReference type="Proteomes" id="UP001642540">
    <property type="component" value="Unassembled WGS sequence"/>
</dbReference>
<feature type="domain" description="G-protein coupled receptors family 2 profile 2" evidence="8">
    <location>
        <begin position="829"/>
        <end position="1101"/>
    </location>
</feature>
<feature type="transmembrane region" description="Helical" evidence="7">
    <location>
        <begin position="864"/>
        <end position="887"/>
    </location>
</feature>
<keyword evidence="5" id="KW-0325">Glycoprotein</keyword>
<evidence type="ECO:0000259" key="8">
    <source>
        <dbReference type="PROSITE" id="PS50261"/>
    </source>
</evidence>
<evidence type="ECO:0000256" key="2">
    <source>
        <dbReference type="ARBA" id="ARBA00022692"/>
    </source>
</evidence>
<keyword evidence="4 7" id="KW-0472">Membrane</keyword>
<reference evidence="9 10" key="1">
    <citation type="submission" date="2024-08" db="EMBL/GenBank/DDBJ databases">
        <authorList>
            <person name="Cucini C."/>
            <person name="Frati F."/>
        </authorList>
    </citation>
    <scope>NUCLEOTIDE SEQUENCE [LARGE SCALE GENOMIC DNA]</scope>
</reference>
<feature type="compositionally biased region" description="Basic and acidic residues" evidence="6">
    <location>
        <begin position="405"/>
        <end position="426"/>
    </location>
</feature>
<feature type="compositionally biased region" description="Low complexity" evidence="6">
    <location>
        <begin position="269"/>
        <end position="297"/>
    </location>
</feature>
<dbReference type="PANTHER" id="PTHR12011:SF475">
    <property type="entry name" value="LATROPHILIN CIRL"/>
    <property type="match status" value="1"/>
</dbReference>
<name>A0ABP1QSB6_9HEXA</name>
<accession>A0ABP1QSB6</accession>
<evidence type="ECO:0000256" key="4">
    <source>
        <dbReference type="ARBA" id="ARBA00023136"/>
    </source>
</evidence>